<dbReference type="InterPro" id="IPR038763">
    <property type="entry name" value="DHH_sf"/>
</dbReference>
<dbReference type="InterPro" id="IPR001667">
    <property type="entry name" value="DDH_dom"/>
</dbReference>
<dbReference type="RefSeq" id="WP_264336104.1">
    <property type="nucleotide sequence ID" value="NZ_CP074441.1"/>
</dbReference>
<dbReference type="InterPro" id="IPR014528">
    <property type="entry name" value="GdpP/PdeA"/>
</dbReference>
<keyword evidence="6" id="KW-0378">Hydrolase</keyword>
<dbReference type="Pfam" id="PF21370">
    <property type="entry name" value="PAS_GdpP"/>
    <property type="match status" value="1"/>
</dbReference>
<dbReference type="EC" id="3.1.4.-" evidence="6"/>
<evidence type="ECO:0000313" key="9">
    <source>
        <dbReference type="Proteomes" id="UP001526225"/>
    </source>
</evidence>
<evidence type="ECO:0000256" key="6">
    <source>
        <dbReference type="PIRNR" id="PIRNR026583"/>
    </source>
</evidence>
<dbReference type="SUPFAM" id="SSF64182">
    <property type="entry name" value="DHH phosphoesterases"/>
    <property type="match status" value="1"/>
</dbReference>
<keyword evidence="9" id="KW-1185">Reference proteome</keyword>
<dbReference type="InterPro" id="IPR051319">
    <property type="entry name" value="Oligoribo/pAp-PDE_c-di-AMP_PDE"/>
</dbReference>
<comment type="catalytic activity">
    <reaction evidence="6">
        <text>3',3'-c-di-AMP + H2O = 5'-O-phosphonoadenylyl-(3'-&gt;5')-adenosine + H(+)</text>
        <dbReference type="Rhea" id="RHEA:54420"/>
        <dbReference type="ChEBI" id="CHEBI:15377"/>
        <dbReference type="ChEBI" id="CHEBI:15378"/>
        <dbReference type="ChEBI" id="CHEBI:71500"/>
        <dbReference type="ChEBI" id="CHEBI:138171"/>
    </reaction>
</comment>
<dbReference type="Gene3D" id="3.30.450.20">
    <property type="entry name" value="PAS domain"/>
    <property type="match status" value="1"/>
</dbReference>
<dbReference type="Pfam" id="PF02272">
    <property type="entry name" value="DHHA1"/>
    <property type="match status" value="1"/>
</dbReference>
<gene>
    <name evidence="8" type="ORF">OIT44_05935</name>
</gene>
<dbReference type="InterPro" id="IPR049553">
    <property type="entry name" value="GdpP-like_PAS"/>
</dbReference>
<dbReference type="Gene3D" id="3.10.310.30">
    <property type="match status" value="1"/>
</dbReference>
<evidence type="ECO:0000256" key="2">
    <source>
        <dbReference type="ARBA" id="ARBA00022475"/>
    </source>
</evidence>
<dbReference type="PANTHER" id="PTHR47618:SF2">
    <property type="entry name" value="CYCLIC-DI-AMP PHOSPHODIESTERASE GDPP"/>
    <property type="match status" value="1"/>
</dbReference>
<comment type="caution">
    <text evidence="8">The sequence shown here is derived from an EMBL/GenBank/DDBJ whole genome shotgun (WGS) entry which is preliminary data.</text>
</comment>
<evidence type="ECO:0000313" key="8">
    <source>
        <dbReference type="EMBL" id="MCW0953597.1"/>
    </source>
</evidence>
<accession>A0ABT3E5V4</accession>
<dbReference type="InterPro" id="IPR003156">
    <property type="entry name" value="DHHA1_dom"/>
</dbReference>
<protein>
    <recommendedName>
        <fullName evidence="6">Cyclic-di-AMP phosphodiesterase</fullName>
        <ecNumber evidence="6">3.1.4.-</ecNumber>
    </recommendedName>
</protein>
<evidence type="ECO:0000256" key="5">
    <source>
        <dbReference type="ARBA" id="ARBA00023136"/>
    </source>
</evidence>
<dbReference type="PROSITE" id="PS50887">
    <property type="entry name" value="GGDEF"/>
    <property type="match status" value="1"/>
</dbReference>
<evidence type="ECO:0000256" key="1">
    <source>
        <dbReference type="ARBA" id="ARBA00004651"/>
    </source>
</evidence>
<reference evidence="8 9" key="1">
    <citation type="submission" date="2022-10" db="EMBL/GenBank/DDBJ databases">
        <title>Weissella fermenti sp. nov., isolated from fermented cabbage.</title>
        <authorList>
            <person name="Lee J.K."/>
            <person name="Baek J.H."/>
            <person name="Choi D.G."/>
            <person name="Kim J.M."/>
            <person name="Jeon C.O."/>
        </authorList>
    </citation>
    <scope>NUCLEOTIDE SEQUENCE [LARGE SCALE GENOMIC DNA]</scope>
    <source>
        <strain evidence="8 9">KACC 18534</strain>
    </source>
</reference>
<organism evidence="8 9">
    <name type="scientific">Weissella ceti</name>
    <dbReference type="NCBI Taxonomy" id="759620"/>
    <lineage>
        <taxon>Bacteria</taxon>
        <taxon>Bacillati</taxon>
        <taxon>Bacillota</taxon>
        <taxon>Bacilli</taxon>
        <taxon>Lactobacillales</taxon>
        <taxon>Lactobacillaceae</taxon>
        <taxon>Weissella</taxon>
    </lineage>
</organism>
<sequence length="640" mass="70796">MAFMINWIVGVLGVLMVVGALAIIFNTLKNISEDTSDYINNLSYRVNRGEQEATLQMPVGILLYNDKGYINWINPCLQAWIGDEYLVGEKIDKVSPALSKNIEAWADNDAESDDMALSWLGKQFKMRVQTDLQAVYIFDVSENAELEKTLADQQLVVGLVSVDNYDEVSERLNDSDASGLRTFLTRSLTTWMAAHDIYTRRITADRYMLIGYQKGLKEAAKDKFSILDNIREATSAQNMPVTLSMGLSHGDTAIDKLATEAQANLDLALGRGGDQVVIKSNDSDAQFFGGTTNPMAKRTRVRARVISQALGDLISHADQVFIMGHVRPDMDSFGAALGVRRLATMHNRPAWVVYDDNEDAHTDIKLLLKEIHNEEGEEQVLMSASDALSQLTPHSLLIMVDHSKPSITENNAVYGALADNLVIIDHHRRGEEFPEKPQLVYVESYASSTAELVTELFEYQPNNVRGLSRIEATSLLAGIQIDTKSFTVSTGTRTFDAASYLRSVGADGQLIQKFMKESLDSYRDRSHLIDRVALRDEAAIVVGEDDVKYDSVVAAQTADELMQLIGVHASYVLTRRDDQTVAVSARSDSTVNVQVVMEKLGGGGHLNNAATQIKNQTIEEVYEQLIAVLDGEDEPDSDVE</sequence>
<dbReference type="PANTHER" id="PTHR47618">
    <property type="entry name" value="BIFUNCTIONAL OLIGORIBONUCLEASE AND PAP PHOSPHATASE NRNA"/>
    <property type="match status" value="1"/>
</dbReference>
<dbReference type="Gene3D" id="3.90.1640.10">
    <property type="entry name" value="inorganic pyrophosphatase (n-terminal core)"/>
    <property type="match status" value="1"/>
</dbReference>
<comment type="subcellular location">
    <subcellularLocation>
        <location evidence="1">Cell membrane</location>
        <topology evidence="1">Multi-pass membrane protein</topology>
    </subcellularLocation>
</comment>
<dbReference type="InterPro" id="IPR000160">
    <property type="entry name" value="GGDEF_dom"/>
</dbReference>
<dbReference type="PIRSF" id="PIRSF026583">
    <property type="entry name" value="YybT"/>
    <property type="match status" value="1"/>
</dbReference>
<comment type="function">
    <text evidence="6">Has phosphodiesterase (PDE) activity against cyclic-di-AMP (c-di-AMP).</text>
</comment>
<evidence type="ECO:0000259" key="7">
    <source>
        <dbReference type="PROSITE" id="PS50887"/>
    </source>
</evidence>
<dbReference type="EMBL" id="JAOZFE010000006">
    <property type="protein sequence ID" value="MCW0953597.1"/>
    <property type="molecule type" value="Genomic_DNA"/>
</dbReference>
<evidence type="ECO:0000256" key="3">
    <source>
        <dbReference type="ARBA" id="ARBA00022692"/>
    </source>
</evidence>
<keyword evidence="3" id="KW-0812">Transmembrane</keyword>
<feature type="domain" description="GGDEF" evidence="7">
    <location>
        <begin position="153"/>
        <end position="281"/>
    </location>
</feature>
<comment type="similarity">
    <text evidence="6">Belongs to the GdpP/PdeA phosphodiesterase family.</text>
</comment>
<keyword evidence="5 6" id="KW-0472">Membrane</keyword>
<dbReference type="Pfam" id="PF01368">
    <property type="entry name" value="DHH"/>
    <property type="match status" value="1"/>
</dbReference>
<proteinExistence type="inferred from homology"/>
<dbReference type="Pfam" id="PF24898">
    <property type="entry name" value="GGDEF_GdpP"/>
    <property type="match status" value="1"/>
</dbReference>
<keyword evidence="2 6" id="KW-1003">Cell membrane</keyword>
<dbReference type="Proteomes" id="UP001526225">
    <property type="component" value="Unassembled WGS sequence"/>
</dbReference>
<evidence type="ECO:0000256" key="4">
    <source>
        <dbReference type="ARBA" id="ARBA00022989"/>
    </source>
</evidence>
<name>A0ABT3E5V4_9LACO</name>
<keyword evidence="4" id="KW-1133">Transmembrane helix</keyword>